<feature type="compositionally biased region" description="Basic and acidic residues" evidence="1">
    <location>
        <begin position="368"/>
        <end position="378"/>
    </location>
</feature>
<dbReference type="EMBL" id="CATOUU010000710">
    <property type="protein sequence ID" value="CAI9943061.1"/>
    <property type="molecule type" value="Genomic_DNA"/>
</dbReference>
<dbReference type="Proteomes" id="UP001642409">
    <property type="component" value="Unassembled WGS sequence"/>
</dbReference>
<accession>A0AA86U8H1</accession>
<dbReference type="EMBL" id="CAXDID020000153">
    <property type="protein sequence ID" value="CAL6042356.1"/>
    <property type="molecule type" value="Genomic_DNA"/>
</dbReference>
<name>A0AA86U8H1_9EUKA</name>
<proteinExistence type="predicted"/>
<dbReference type="AlphaFoldDB" id="A0AA86U8H1"/>
<keyword evidence="4" id="KW-1185">Reference proteome</keyword>
<feature type="region of interest" description="Disordered" evidence="1">
    <location>
        <begin position="365"/>
        <end position="386"/>
    </location>
</feature>
<organism evidence="2">
    <name type="scientific">Hexamita inflata</name>
    <dbReference type="NCBI Taxonomy" id="28002"/>
    <lineage>
        <taxon>Eukaryota</taxon>
        <taxon>Metamonada</taxon>
        <taxon>Diplomonadida</taxon>
        <taxon>Hexamitidae</taxon>
        <taxon>Hexamitinae</taxon>
        <taxon>Hexamita</taxon>
    </lineage>
</organism>
<gene>
    <name evidence="2" type="ORF">HINF_LOCUS30706</name>
    <name evidence="3" type="ORF">HINF_LOCUS39554</name>
</gene>
<evidence type="ECO:0000313" key="2">
    <source>
        <dbReference type="EMBL" id="CAI9943061.1"/>
    </source>
</evidence>
<evidence type="ECO:0000256" key="1">
    <source>
        <dbReference type="SAM" id="MobiDB-lite"/>
    </source>
</evidence>
<feature type="region of interest" description="Disordered" evidence="1">
    <location>
        <begin position="430"/>
        <end position="461"/>
    </location>
</feature>
<sequence>MQVKHQQVKLLQAQDDNYIVNRISQITANQGKKLGKTDKIFQQYSTKRKATQTKQHSQLQRITWHTNYYHLYQQRVWRTMKLMCSDSLKQTLIQLSKMSKDMQIKRSKKVIQQLLRQSLTYFDQLNVSTNEQKQELFKYLKQIEKQIQSIMIALLDYPCTCMQFQLTSYQSLLAKYNIFHNYAHFDFYHYYKEQDQEFKKLYKEGSMKAIDALRIITANQKQLNSPILFQFEILSKFEEFASNLKESLQNKFILQCIIDLLARIRPLIFVNITSEAYVQLGVQNHIFELKNKLTDMCFNLAFRKQDKFAEELRLCIEYDCKMLQKENEPKHLVIFLDFLNNKQYNDEYRKLTGLNNELDFDNVADPDDNYKWDEKESSSESDSDDSASEFEFDAINMQLVVPPIPDDVKNSVIKRLKRLKCQTCPFTKNQVQTENSRNGSTDKYNSKNMKRTKKLKRSICK</sequence>
<feature type="compositionally biased region" description="Polar residues" evidence="1">
    <location>
        <begin position="430"/>
        <end position="447"/>
    </location>
</feature>
<feature type="compositionally biased region" description="Basic residues" evidence="1">
    <location>
        <begin position="448"/>
        <end position="461"/>
    </location>
</feature>
<reference evidence="3 4" key="2">
    <citation type="submission" date="2024-07" db="EMBL/GenBank/DDBJ databases">
        <authorList>
            <person name="Akdeniz Z."/>
        </authorList>
    </citation>
    <scope>NUCLEOTIDE SEQUENCE [LARGE SCALE GENOMIC DNA]</scope>
</reference>
<comment type="caution">
    <text evidence="2">The sequence shown here is derived from an EMBL/GenBank/DDBJ whole genome shotgun (WGS) entry which is preliminary data.</text>
</comment>
<evidence type="ECO:0000313" key="3">
    <source>
        <dbReference type="EMBL" id="CAL6042356.1"/>
    </source>
</evidence>
<protein>
    <submittedName>
        <fullName evidence="3">Hypothetical_protein</fullName>
    </submittedName>
</protein>
<evidence type="ECO:0000313" key="4">
    <source>
        <dbReference type="Proteomes" id="UP001642409"/>
    </source>
</evidence>
<reference evidence="2" key="1">
    <citation type="submission" date="2023-06" db="EMBL/GenBank/DDBJ databases">
        <authorList>
            <person name="Kurt Z."/>
        </authorList>
    </citation>
    <scope>NUCLEOTIDE SEQUENCE</scope>
</reference>